<dbReference type="AlphaFoldDB" id="A0A5C6XFG7"/>
<evidence type="ECO:0008006" key="5">
    <source>
        <dbReference type="Google" id="ProtNLM"/>
    </source>
</evidence>
<dbReference type="EMBL" id="VOSM01000002">
    <property type="protein sequence ID" value="TXD38133.1"/>
    <property type="molecule type" value="Genomic_DNA"/>
</dbReference>
<keyword evidence="2" id="KW-0732">Signal</keyword>
<dbReference type="PROSITE" id="PS51257">
    <property type="entry name" value="PROKAR_LIPOPROTEIN"/>
    <property type="match status" value="1"/>
</dbReference>
<gene>
    <name evidence="3" type="ORF">FRC98_04340</name>
</gene>
<name>A0A5C6XFG7_9DELT</name>
<dbReference type="RefSeq" id="WP_146980075.1">
    <property type="nucleotide sequence ID" value="NZ_VOSM01000002.1"/>
</dbReference>
<comment type="caution">
    <text evidence="3">The sequence shown here is derived from an EMBL/GenBank/DDBJ whole genome shotgun (WGS) entry which is preliminary data.</text>
</comment>
<feature type="signal peptide" evidence="2">
    <location>
        <begin position="1"/>
        <end position="20"/>
    </location>
</feature>
<evidence type="ECO:0000313" key="4">
    <source>
        <dbReference type="Proteomes" id="UP000321412"/>
    </source>
</evidence>
<dbReference type="OrthoDB" id="5497861at2"/>
<feature type="compositionally biased region" description="Acidic residues" evidence="1">
    <location>
        <begin position="38"/>
        <end position="98"/>
    </location>
</feature>
<accession>A0A5C6XFG7</accession>
<keyword evidence="4" id="KW-1185">Reference proteome</keyword>
<evidence type="ECO:0000256" key="2">
    <source>
        <dbReference type="SAM" id="SignalP"/>
    </source>
</evidence>
<sequence>MISSTRSLIAALLVASLGLAGCNLHFDLDSVTAPVEADTDDLDADTPDVADTDIDAEDAGDTDTPDVEDTDTDDAGDTDGPDADTDDAGDADEPDTDPIDPPSCAEIGLLSCGDRCVDTNLDPDHCGTCNNACDITEACINSECQPVTCPGDVAPLTGDCDPVNQTGCAGNAACELRFVPPPTLEFRPSCQAIDNFGDGQVGDSCEPGTGTDCGPGLHCHSFDPPDPRLAVCVKMCELATGAGCAADEFCTLDDPDADYNGVGFCTKTCDLLTPGACPAGQACAPNKDFPDLSCQPSARCLQNGGFSQKAEFSPCSVNNLHTNGCPTDLRCMRDASDNQRCLKPCDTFADCDGRACEPAPAPFAHLRFCQAS</sequence>
<evidence type="ECO:0000313" key="3">
    <source>
        <dbReference type="EMBL" id="TXD38133.1"/>
    </source>
</evidence>
<feature type="region of interest" description="Disordered" evidence="1">
    <location>
        <begin position="38"/>
        <end position="103"/>
    </location>
</feature>
<evidence type="ECO:0000256" key="1">
    <source>
        <dbReference type="SAM" id="MobiDB-lite"/>
    </source>
</evidence>
<organism evidence="3 4">
    <name type="scientific">Lujinxingia vulgaris</name>
    <dbReference type="NCBI Taxonomy" id="2600176"/>
    <lineage>
        <taxon>Bacteria</taxon>
        <taxon>Deltaproteobacteria</taxon>
        <taxon>Bradymonadales</taxon>
        <taxon>Lujinxingiaceae</taxon>
        <taxon>Lujinxingia</taxon>
    </lineage>
</organism>
<feature type="chain" id="PRO_5023117524" description="Tryptophan synthase alpha chain" evidence="2">
    <location>
        <begin position="21"/>
        <end position="372"/>
    </location>
</feature>
<proteinExistence type="predicted"/>
<reference evidence="3 4" key="1">
    <citation type="submission" date="2019-08" db="EMBL/GenBank/DDBJ databases">
        <title>Bradymonadales sp. TMQ4.</title>
        <authorList>
            <person name="Liang Q."/>
        </authorList>
    </citation>
    <scope>NUCLEOTIDE SEQUENCE [LARGE SCALE GENOMIC DNA]</scope>
    <source>
        <strain evidence="3 4">TMQ4</strain>
    </source>
</reference>
<dbReference type="Proteomes" id="UP000321412">
    <property type="component" value="Unassembled WGS sequence"/>
</dbReference>
<protein>
    <recommendedName>
        <fullName evidence="5">Tryptophan synthase alpha chain</fullName>
    </recommendedName>
</protein>